<comment type="caution">
    <text evidence="10">The sequence shown here is derived from an EMBL/GenBank/DDBJ whole genome shotgun (WGS) entry which is preliminary data.</text>
</comment>
<dbReference type="InterPro" id="IPR004800">
    <property type="entry name" value="KdsD/KpsF-type"/>
</dbReference>
<evidence type="ECO:0000313" key="10">
    <source>
        <dbReference type="EMBL" id="RTZ84556.1"/>
    </source>
</evidence>
<evidence type="ECO:0000256" key="7">
    <source>
        <dbReference type="PROSITE-ProRule" id="PRU00703"/>
    </source>
</evidence>
<feature type="site" description="Catalytically relevant" evidence="6">
    <location>
        <position position="147"/>
    </location>
</feature>
<keyword evidence="5" id="KW-0479">Metal-binding</keyword>
<dbReference type="InterPro" id="IPR001347">
    <property type="entry name" value="SIS_dom"/>
</dbReference>
<keyword evidence="5" id="KW-0862">Zinc</keyword>
<dbReference type="GO" id="GO:1901135">
    <property type="term" value="P:carbohydrate derivative metabolic process"/>
    <property type="evidence" value="ECO:0007669"/>
    <property type="project" value="InterPro"/>
</dbReference>
<dbReference type="CDD" id="cd05014">
    <property type="entry name" value="SIS_Kpsf"/>
    <property type="match status" value="1"/>
</dbReference>
<gene>
    <name evidence="10" type="ORF">DSY94_05725</name>
</gene>
<evidence type="ECO:0000256" key="1">
    <source>
        <dbReference type="ARBA" id="ARBA00008165"/>
    </source>
</evidence>
<evidence type="ECO:0000256" key="4">
    <source>
        <dbReference type="PIRNR" id="PIRNR004692"/>
    </source>
</evidence>
<dbReference type="PROSITE" id="PS51464">
    <property type="entry name" value="SIS"/>
    <property type="match status" value="1"/>
</dbReference>
<dbReference type="NCBIfam" id="TIGR00393">
    <property type="entry name" value="kpsF"/>
    <property type="match status" value="1"/>
</dbReference>
<sequence length="324" mass="34789">MTKMSPLLERALETLQIEIAGLEGLIKRLDSEFEEAVNLLFACRGKVILAGMGKSGLIAQKIAATLTSTGTPALFLHAGESTHGDLGIITKQDVVIAFSYSGETNEVLQMIGHIQAIGVPLIAMTGKPDSTLAQAATVHLSIAVEKEACPLGLTPTASSTATLALGDALAMCLLEQRQFREDDFALFHPGGSLGRKLTIKIEDVMVSGEPLPVVPENMPMREALNVLSRKNLGIVVAVNRDEKISGVFTTGDLMRLLEDGQSFLDKPLLEFAHPDPKTIAPEELAAKALHVMETHSITCLVVADQENRPIGIVQIYYILRAGVY</sequence>
<dbReference type="GO" id="GO:0097367">
    <property type="term" value="F:carbohydrate derivative binding"/>
    <property type="evidence" value="ECO:0007669"/>
    <property type="project" value="InterPro"/>
</dbReference>
<dbReference type="PANTHER" id="PTHR42745">
    <property type="match status" value="1"/>
</dbReference>
<dbReference type="GO" id="GO:0005975">
    <property type="term" value="P:carbohydrate metabolic process"/>
    <property type="evidence" value="ECO:0007669"/>
    <property type="project" value="InterPro"/>
</dbReference>
<dbReference type="PROSITE" id="PS51371">
    <property type="entry name" value="CBS"/>
    <property type="match status" value="2"/>
</dbReference>
<feature type="site" description="Catalytically relevant" evidence="6">
    <location>
        <position position="106"/>
    </location>
</feature>
<proteinExistence type="inferred from homology"/>
<feature type="domain" description="CBS" evidence="8">
    <location>
        <begin position="205"/>
        <end position="263"/>
    </location>
</feature>
<dbReference type="FunFam" id="3.40.50.10490:FF:000011">
    <property type="entry name" value="Arabinose 5-phosphate isomerase"/>
    <property type="match status" value="1"/>
</dbReference>
<dbReference type="InterPro" id="IPR046348">
    <property type="entry name" value="SIS_dom_sf"/>
</dbReference>
<dbReference type="InterPro" id="IPR050986">
    <property type="entry name" value="GutQ/KpsF_isomerases"/>
</dbReference>
<keyword evidence="10" id="KW-0413">Isomerase</keyword>
<dbReference type="Gene3D" id="3.40.50.10490">
    <property type="entry name" value="Glucose-6-phosphate isomerase like protein, domain 1"/>
    <property type="match status" value="1"/>
</dbReference>
<dbReference type="SMART" id="SM00116">
    <property type="entry name" value="CBS"/>
    <property type="match status" value="2"/>
</dbReference>
<dbReference type="Pfam" id="PF00571">
    <property type="entry name" value="CBS"/>
    <property type="match status" value="2"/>
</dbReference>
<dbReference type="PIRSF" id="PIRSF004692">
    <property type="entry name" value="KdsD_KpsF"/>
    <property type="match status" value="1"/>
</dbReference>
<dbReference type="GO" id="GO:0046872">
    <property type="term" value="F:metal ion binding"/>
    <property type="evidence" value="ECO:0007669"/>
    <property type="project" value="UniProtKB-KW"/>
</dbReference>
<dbReference type="Pfam" id="PF01380">
    <property type="entry name" value="SIS"/>
    <property type="match status" value="1"/>
</dbReference>
<evidence type="ECO:0000313" key="11">
    <source>
        <dbReference type="Proteomes" id="UP000287176"/>
    </source>
</evidence>
<dbReference type="InterPro" id="IPR046342">
    <property type="entry name" value="CBS_dom_sf"/>
</dbReference>
<evidence type="ECO:0000256" key="2">
    <source>
        <dbReference type="ARBA" id="ARBA00022737"/>
    </source>
</evidence>
<reference evidence="10 11" key="1">
    <citation type="submission" date="2018-06" db="EMBL/GenBank/DDBJ databases">
        <title>Combined omics and stable isotope probing to characterize newly discovered Mariana Back-Arc vent microbial communities.</title>
        <authorList>
            <person name="Trembath-Reichert E."/>
            <person name="Huber J.A."/>
        </authorList>
    </citation>
    <scope>NUCLEOTIDE SEQUENCE [LARGE SCALE GENOMIC DNA]</scope>
    <source>
        <strain evidence="10">MAG 24</strain>
    </source>
</reference>
<dbReference type="GO" id="GO:0019146">
    <property type="term" value="F:arabinose-5-phosphate isomerase activity"/>
    <property type="evidence" value="ECO:0007669"/>
    <property type="project" value="UniProtKB-ARBA"/>
</dbReference>
<evidence type="ECO:0000256" key="6">
    <source>
        <dbReference type="PIRSR" id="PIRSR004692-3"/>
    </source>
</evidence>
<feature type="binding site" evidence="5">
    <location>
        <position position="77"/>
    </location>
    <ligand>
        <name>Zn(2+)</name>
        <dbReference type="ChEBI" id="CHEBI:29105"/>
    </ligand>
</feature>
<feature type="domain" description="CBS" evidence="8">
    <location>
        <begin position="272"/>
        <end position="324"/>
    </location>
</feature>
<dbReference type="AlphaFoldDB" id="A0A432GMV5"/>
<feature type="site" description="Catalytically relevant" evidence="6">
    <location>
        <position position="54"/>
    </location>
</feature>
<dbReference type="SUPFAM" id="SSF53697">
    <property type="entry name" value="SIS domain"/>
    <property type="match status" value="1"/>
</dbReference>
<dbReference type="InterPro" id="IPR035474">
    <property type="entry name" value="SIS_Kpsf"/>
</dbReference>
<dbReference type="Gene3D" id="3.10.580.10">
    <property type="entry name" value="CBS-domain"/>
    <property type="match status" value="1"/>
</dbReference>
<dbReference type="Proteomes" id="UP000287176">
    <property type="component" value="Unassembled WGS sequence"/>
</dbReference>
<feature type="domain" description="SIS" evidence="9">
    <location>
        <begin position="36"/>
        <end position="179"/>
    </location>
</feature>
<accession>A0A432GMV5</accession>
<dbReference type="PANTHER" id="PTHR42745:SF1">
    <property type="entry name" value="ARABINOSE 5-PHOSPHATE ISOMERASE KDSD"/>
    <property type="match status" value="1"/>
</dbReference>
<protein>
    <submittedName>
        <fullName evidence="10">D-arabinose 5-phosphate isomerase</fullName>
    </submittedName>
</protein>
<comment type="similarity">
    <text evidence="1 4">Belongs to the SIS family. GutQ/KpsF subfamily.</text>
</comment>
<dbReference type="CDD" id="cd04604">
    <property type="entry name" value="CBS_pair_SIS_assoc"/>
    <property type="match status" value="1"/>
</dbReference>
<dbReference type="InterPro" id="IPR000644">
    <property type="entry name" value="CBS_dom"/>
</dbReference>
<evidence type="ECO:0000259" key="8">
    <source>
        <dbReference type="PROSITE" id="PS51371"/>
    </source>
</evidence>
<organism evidence="10 11">
    <name type="scientific">SAR324 cluster bacterium</name>
    <dbReference type="NCBI Taxonomy" id="2024889"/>
    <lineage>
        <taxon>Bacteria</taxon>
        <taxon>Deltaproteobacteria</taxon>
        <taxon>SAR324 cluster</taxon>
    </lineage>
</organism>
<evidence type="ECO:0000259" key="9">
    <source>
        <dbReference type="PROSITE" id="PS51464"/>
    </source>
</evidence>
<dbReference type="EMBL" id="QNZI01000151">
    <property type="protein sequence ID" value="RTZ84556.1"/>
    <property type="molecule type" value="Genomic_DNA"/>
</dbReference>
<evidence type="ECO:0000256" key="3">
    <source>
        <dbReference type="ARBA" id="ARBA00023122"/>
    </source>
</evidence>
<keyword evidence="2" id="KW-0677">Repeat</keyword>
<feature type="site" description="Catalytically relevant" evidence="6">
    <location>
        <position position="188"/>
    </location>
</feature>
<name>A0A432GMV5_9DELT</name>
<evidence type="ECO:0000256" key="5">
    <source>
        <dbReference type="PIRSR" id="PIRSR004692-2"/>
    </source>
</evidence>
<keyword evidence="3 7" id="KW-0129">CBS domain</keyword>